<dbReference type="Gene3D" id="2.30.40.10">
    <property type="entry name" value="Urease, subunit C, domain 1"/>
    <property type="match status" value="1"/>
</dbReference>
<comment type="similarity">
    <text evidence="7">Belongs to the metallo-dependent hydrolases superfamily. HutI family.</text>
</comment>
<dbReference type="GO" id="GO:0019557">
    <property type="term" value="P:L-histidine catabolic process to glutamate and formate"/>
    <property type="evidence" value="ECO:0007669"/>
    <property type="project" value="UniProtKB-UniPathway"/>
</dbReference>
<dbReference type="GO" id="GO:0005506">
    <property type="term" value="F:iron ion binding"/>
    <property type="evidence" value="ECO:0007669"/>
    <property type="project" value="UniProtKB-UniRule"/>
</dbReference>
<dbReference type="GO" id="GO:0008270">
    <property type="term" value="F:zinc ion binding"/>
    <property type="evidence" value="ECO:0007669"/>
    <property type="project" value="UniProtKB-UniRule"/>
</dbReference>
<dbReference type="GO" id="GO:0019556">
    <property type="term" value="P:L-histidine catabolic process to glutamate and formamide"/>
    <property type="evidence" value="ECO:0007669"/>
    <property type="project" value="UniProtKB-UniRule"/>
</dbReference>
<dbReference type="InterPro" id="IPR005920">
    <property type="entry name" value="HutI"/>
</dbReference>
<dbReference type="PANTHER" id="PTHR42752">
    <property type="entry name" value="IMIDAZOLONEPROPIONASE"/>
    <property type="match status" value="1"/>
</dbReference>
<evidence type="ECO:0000256" key="4">
    <source>
        <dbReference type="ARBA" id="ARBA00022808"/>
    </source>
</evidence>
<evidence type="ECO:0000256" key="2">
    <source>
        <dbReference type="ARBA" id="ARBA00022723"/>
    </source>
</evidence>
<feature type="binding site" evidence="7">
    <location>
        <position position="148"/>
    </location>
    <ligand>
        <name>N-formimidoyl-L-glutamate</name>
        <dbReference type="ChEBI" id="CHEBI:58928"/>
    </ligand>
</feature>
<feature type="binding site" evidence="7">
    <location>
        <position position="245"/>
    </location>
    <ligand>
        <name>Fe(3+)</name>
        <dbReference type="ChEBI" id="CHEBI:29034"/>
    </ligand>
</feature>
<feature type="binding site" evidence="7">
    <location>
        <position position="76"/>
    </location>
    <ligand>
        <name>Zn(2+)</name>
        <dbReference type="ChEBI" id="CHEBI:29105"/>
    </ligand>
</feature>
<proteinExistence type="inferred from homology"/>
<dbReference type="Pfam" id="PF01979">
    <property type="entry name" value="Amidohydro_1"/>
    <property type="match status" value="1"/>
</dbReference>
<name>A0A660S9D6_UNCT6</name>
<comment type="catalytic activity">
    <reaction evidence="7">
        <text>4-imidazolone-5-propanoate + H2O = N-formimidoyl-L-glutamate</text>
        <dbReference type="Rhea" id="RHEA:23660"/>
        <dbReference type="ChEBI" id="CHEBI:15377"/>
        <dbReference type="ChEBI" id="CHEBI:58928"/>
        <dbReference type="ChEBI" id="CHEBI:77893"/>
        <dbReference type="EC" id="3.5.2.7"/>
    </reaction>
</comment>
<evidence type="ECO:0000256" key="7">
    <source>
        <dbReference type="HAMAP-Rule" id="MF_00372"/>
    </source>
</evidence>
<evidence type="ECO:0000256" key="1">
    <source>
        <dbReference type="ARBA" id="ARBA00012864"/>
    </source>
</evidence>
<dbReference type="PANTHER" id="PTHR42752:SF1">
    <property type="entry name" value="IMIDAZOLONEPROPIONASE-RELATED"/>
    <property type="match status" value="1"/>
</dbReference>
<feature type="binding site" evidence="7">
    <location>
        <position position="320"/>
    </location>
    <ligand>
        <name>Fe(3+)</name>
        <dbReference type="ChEBI" id="CHEBI:29034"/>
    </ligand>
</feature>
<feature type="binding site" evidence="7">
    <location>
        <position position="248"/>
    </location>
    <ligand>
        <name>4-imidazolone-5-propanoate</name>
        <dbReference type="ChEBI" id="CHEBI:77893"/>
    </ligand>
</feature>
<dbReference type="NCBIfam" id="TIGR01224">
    <property type="entry name" value="hutI"/>
    <property type="match status" value="1"/>
</dbReference>
<dbReference type="SUPFAM" id="SSF51338">
    <property type="entry name" value="Composite domain of metallo-dependent hydrolases"/>
    <property type="match status" value="1"/>
</dbReference>
<keyword evidence="7" id="KW-0963">Cytoplasm</keyword>
<dbReference type="AlphaFoldDB" id="A0A660S9D6"/>
<comment type="cofactor">
    <cofactor evidence="7">
        <name>Zn(2+)</name>
        <dbReference type="ChEBI" id="CHEBI:29105"/>
    </cofactor>
    <cofactor evidence="7">
        <name>Fe(3+)</name>
        <dbReference type="ChEBI" id="CHEBI:29034"/>
    </cofactor>
    <text evidence="7">Binds 1 zinc or iron ion per subunit.</text>
</comment>
<dbReference type="HAMAP" id="MF_00372">
    <property type="entry name" value="HutI"/>
    <property type="match status" value="1"/>
</dbReference>
<evidence type="ECO:0000256" key="6">
    <source>
        <dbReference type="ARBA" id="ARBA00023004"/>
    </source>
</evidence>
<evidence type="ECO:0000313" key="10">
    <source>
        <dbReference type="Proteomes" id="UP000282321"/>
    </source>
</evidence>
<protein>
    <recommendedName>
        <fullName evidence="1 7">Imidazolonepropionase</fullName>
        <ecNumber evidence="1 7">3.5.2.7</ecNumber>
    </recommendedName>
    <alternativeName>
        <fullName evidence="7">Imidazolone-5-propionate hydrolase</fullName>
    </alternativeName>
</protein>
<keyword evidence="3 7" id="KW-0378">Hydrolase</keyword>
<reference evidence="9 10" key="1">
    <citation type="submission" date="2018-06" db="EMBL/GenBank/DDBJ databases">
        <title>Extensive metabolic versatility and redundancy in microbially diverse, dynamic hydrothermal sediments.</title>
        <authorList>
            <person name="Dombrowski N."/>
            <person name="Teske A."/>
            <person name="Baker B.J."/>
        </authorList>
    </citation>
    <scope>NUCLEOTIDE SEQUENCE [LARGE SCALE GENOMIC DNA]</scope>
    <source>
        <strain evidence="9">B35_G9</strain>
    </source>
</reference>
<keyword evidence="4 7" id="KW-0369">Histidine metabolism</keyword>
<dbReference type="SUPFAM" id="SSF51556">
    <property type="entry name" value="Metallo-dependent hydrolases"/>
    <property type="match status" value="1"/>
</dbReference>
<keyword evidence="6 7" id="KW-0408">Iron</keyword>
<dbReference type="InterPro" id="IPR032466">
    <property type="entry name" value="Metal_Hydrolase"/>
</dbReference>
<feature type="binding site" evidence="7">
    <location>
        <position position="78"/>
    </location>
    <ligand>
        <name>Zn(2+)</name>
        <dbReference type="ChEBI" id="CHEBI:29105"/>
    </ligand>
</feature>
<sequence length="415" mass="46015">MKYDLVINNTKTVYTLKKGNVPRIGDELKNLSPNNGFSIAIKDGKIVEMGKNIDGYGEIEIDASKLIALPGFVDPHTHSVFGGNRANEWYRRQLGESYLSILKSGGGIVDTVSKTRNLSREEMIKSTEAKLKRMLLSGTTTVEVKSGYGLNHDTEIMMLETAKELNKYDKFDIVSTYLGAHAIPQEYRENREDYVKLVLDMLDEIKERELAEFVDVFCEEGAFTVKESMKILSKAKSLGFKLRIHADELAESGGSVLAGEIGARSADHLLRISDRGMKAMIDGNVAAVLLPGTAFQMGGEHIPPVRKMIDNGMIIALASDFNPGSCPIYSLPVIISLGVMLYKLTPEEAISAVTINSAYVLDRHSEKGSLEQGKDADILLLDVNDIYEIPYWFGDMHVRYVIKNGKIVYGGDRYE</sequence>
<feature type="binding site" evidence="7">
    <location>
        <position position="320"/>
    </location>
    <ligand>
        <name>Zn(2+)</name>
        <dbReference type="ChEBI" id="CHEBI:29105"/>
    </ligand>
</feature>
<evidence type="ECO:0000259" key="8">
    <source>
        <dbReference type="Pfam" id="PF01979"/>
    </source>
</evidence>
<dbReference type="FunFam" id="3.20.20.140:FF:000007">
    <property type="entry name" value="Imidazolonepropionase"/>
    <property type="match status" value="1"/>
</dbReference>
<dbReference type="GO" id="GO:0005737">
    <property type="term" value="C:cytoplasm"/>
    <property type="evidence" value="ECO:0007669"/>
    <property type="project" value="UniProtKB-SubCell"/>
</dbReference>
<feature type="binding site" evidence="7">
    <location>
        <position position="181"/>
    </location>
    <ligand>
        <name>4-imidazolone-5-propanoate</name>
        <dbReference type="ChEBI" id="CHEBI:77893"/>
    </ligand>
</feature>
<keyword evidence="2 7" id="KW-0479">Metal-binding</keyword>
<dbReference type="Proteomes" id="UP000282321">
    <property type="component" value="Unassembled WGS sequence"/>
</dbReference>
<evidence type="ECO:0000256" key="5">
    <source>
        <dbReference type="ARBA" id="ARBA00022833"/>
    </source>
</evidence>
<feature type="binding site" evidence="7">
    <location>
        <position position="78"/>
    </location>
    <ligand>
        <name>Fe(3+)</name>
        <dbReference type="ChEBI" id="CHEBI:29034"/>
    </ligand>
</feature>
<feature type="binding site" evidence="7">
    <location>
        <position position="85"/>
    </location>
    <ligand>
        <name>4-imidazolone-5-propanoate</name>
        <dbReference type="ChEBI" id="CHEBI:77893"/>
    </ligand>
</feature>
<accession>A0A660S9D6</accession>
<comment type="subcellular location">
    <subcellularLocation>
        <location evidence="7">Cytoplasm</location>
    </subcellularLocation>
</comment>
<feature type="binding site" evidence="7">
    <location>
        <position position="325"/>
    </location>
    <ligand>
        <name>4-imidazolone-5-propanoate</name>
        <dbReference type="ChEBI" id="CHEBI:77893"/>
    </ligand>
</feature>
<comment type="pathway">
    <text evidence="7">Amino-acid degradation; L-histidine degradation into L-glutamate; N-formimidoyl-L-glutamate from L-histidine: step 3/3.</text>
</comment>
<feature type="binding site" evidence="7">
    <location>
        <position position="76"/>
    </location>
    <ligand>
        <name>Fe(3+)</name>
        <dbReference type="ChEBI" id="CHEBI:29034"/>
    </ligand>
</feature>
<comment type="function">
    <text evidence="7">Catalyzes the hydrolytic cleavage of the carbon-nitrogen bond in imidazolone-5-propanoate to yield N-formimidoyl-L-glutamate. It is the third step in the universal histidine degradation pathway.</text>
</comment>
<evidence type="ECO:0000256" key="3">
    <source>
        <dbReference type="ARBA" id="ARBA00022801"/>
    </source>
</evidence>
<gene>
    <name evidence="7" type="primary">hutI</name>
    <name evidence="9" type="ORF">DRP44_02695</name>
</gene>
<feature type="binding site" evidence="7">
    <location>
        <position position="324"/>
    </location>
    <ligand>
        <name>N-formimidoyl-L-glutamate</name>
        <dbReference type="ChEBI" id="CHEBI:58928"/>
    </ligand>
</feature>
<comment type="caution">
    <text evidence="9">The sequence shown here is derived from an EMBL/GenBank/DDBJ whole genome shotgun (WGS) entry which is preliminary data.</text>
</comment>
<feature type="domain" description="Amidohydrolase-related" evidence="8">
    <location>
        <begin position="67"/>
        <end position="408"/>
    </location>
</feature>
<feature type="binding site" evidence="7">
    <location>
        <position position="148"/>
    </location>
    <ligand>
        <name>4-imidazolone-5-propanoate</name>
        <dbReference type="ChEBI" id="CHEBI:77893"/>
    </ligand>
</feature>
<dbReference type="Gene3D" id="3.20.20.140">
    <property type="entry name" value="Metal-dependent hydrolases"/>
    <property type="match status" value="1"/>
</dbReference>
<evidence type="ECO:0000313" key="9">
    <source>
        <dbReference type="EMBL" id="RKX67231.1"/>
    </source>
</evidence>
<dbReference type="CDD" id="cd01296">
    <property type="entry name" value="Imidazolone-5PH"/>
    <property type="match status" value="1"/>
</dbReference>
<dbReference type="UniPathway" id="UPA00379">
    <property type="reaction ID" value="UER00551"/>
</dbReference>
<dbReference type="GO" id="GO:0050480">
    <property type="term" value="F:imidazolonepropionase activity"/>
    <property type="evidence" value="ECO:0007669"/>
    <property type="project" value="UniProtKB-UniRule"/>
</dbReference>
<dbReference type="EC" id="3.5.2.7" evidence="1 7"/>
<organism evidence="9 10">
    <name type="scientific">candidate division TA06 bacterium</name>
    <dbReference type="NCBI Taxonomy" id="2250710"/>
    <lineage>
        <taxon>Bacteria</taxon>
        <taxon>Bacteria division TA06</taxon>
    </lineage>
</organism>
<feature type="binding site" evidence="7">
    <location>
        <position position="322"/>
    </location>
    <ligand>
        <name>N-formimidoyl-L-glutamate</name>
        <dbReference type="ChEBI" id="CHEBI:58928"/>
    </ligand>
</feature>
<dbReference type="InterPro" id="IPR011059">
    <property type="entry name" value="Metal-dep_hydrolase_composite"/>
</dbReference>
<keyword evidence="5 7" id="KW-0862">Zinc</keyword>
<dbReference type="EMBL" id="QNBC01000023">
    <property type="protein sequence ID" value="RKX67231.1"/>
    <property type="molecule type" value="Genomic_DNA"/>
</dbReference>
<dbReference type="InterPro" id="IPR006680">
    <property type="entry name" value="Amidohydro-rel"/>
</dbReference>
<feature type="binding site" evidence="7">
    <location>
        <position position="245"/>
    </location>
    <ligand>
        <name>Zn(2+)</name>
        <dbReference type="ChEBI" id="CHEBI:29105"/>
    </ligand>
</feature>